<comment type="caution">
    <text evidence="6">The sequence shown here is derived from an EMBL/GenBank/DDBJ whole genome shotgun (WGS) entry which is preliminary data.</text>
</comment>
<evidence type="ECO:0000256" key="3">
    <source>
        <dbReference type="ARBA" id="ARBA00034247"/>
    </source>
</evidence>
<dbReference type="OrthoDB" id="73375at2"/>
<feature type="transmembrane region" description="Helical" evidence="4">
    <location>
        <begin position="281"/>
        <end position="304"/>
    </location>
</feature>
<evidence type="ECO:0000259" key="5">
    <source>
        <dbReference type="PROSITE" id="PS50887"/>
    </source>
</evidence>
<organism evidence="6 7">
    <name type="scientific">Alkalilimnicola ehrlichii</name>
    <dbReference type="NCBI Taxonomy" id="351052"/>
    <lineage>
        <taxon>Bacteria</taxon>
        <taxon>Pseudomonadati</taxon>
        <taxon>Pseudomonadota</taxon>
        <taxon>Gammaproteobacteria</taxon>
        <taxon>Chromatiales</taxon>
        <taxon>Ectothiorhodospiraceae</taxon>
        <taxon>Alkalilimnicola</taxon>
    </lineage>
</organism>
<name>A0A3E0WJR3_9GAMM</name>
<comment type="cofactor">
    <cofactor evidence="1">
        <name>Mg(2+)</name>
        <dbReference type="ChEBI" id="CHEBI:18420"/>
    </cofactor>
</comment>
<proteinExistence type="predicted"/>
<dbReference type="InterPro" id="IPR050469">
    <property type="entry name" value="Diguanylate_Cyclase"/>
</dbReference>
<dbReference type="GO" id="GO:1902201">
    <property type="term" value="P:negative regulation of bacterial-type flagellum-dependent cell motility"/>
    <property type="evidence" value="ECO:0007669"/>
    <property type="project" value="TreeGrafter"/>
</dbReference>
<feature type="domain" description="GGDEF" evidence="5">
    <location>
        <begin position="485"/>
        <end position="623"/>
    </location>
</feature>
<evidence type="ECO:0000256" key="1">
    <source>
        <dbReference type="ARBA" id="ARBA00001946"/>
    </source>
</evidence>
<accession>A0A3E0WJR3</accession>
<evidence type="ECO:0000256" key="4">
    <source>
        <dbReference type="SAM" id="Phobius"/>
    </source>
</evidence>
<feature type="transmembrane region" description="Helical" evidence="4">
    <location>
        <begin position="6"/>
        <end position="30"/>
    </location>
</feature>
<dbReference type="EMBL" id="NFZW01000034">
    <property type="protein sequence ID" value="RFA32125.1"/>
    <property type="molecule type" value="Genomic_DNA"/>
</dbReference>
<dbReference type="GO" id="GO:0043709">
    <property type="term" value="P:cell adhesion involved in single-species biofilm formation"/>
    <property type="evidence" value="ECO:0007669"/>
    <property type="project" value="TreeGrafter"/>
</dbReference>
<evidence type="ECO:0000256" key="2">
    <source>
        <dbReference type="ARBA" id="ARBA00012528"/>
    </source>
</evidence>
<dbReference type="InterPro" id="IPR013656">
    <property type="entry name" value="PAS_4"/>
</dbReference>
<dbReference type="Proteomes" id="UP000256763">
    <property type="component" value="Unassembled WGS sequence"/>
</dbReference>
<comment type="catalytic activity">
    <reaction evidence="3">
        <text>2 GTP = 3',3'-c-di-GMP + 2 diphosphate</text>
        <dbReference type="Rhea" id="RHEA:24898"/>
        <dbReference type="ChEBI" id="CHEBI:33019"/>
        <dbReference type="ChEBI" id="CHEBI:37565"/>
        <dbReference type="ChEBI" id="CHEBI:58805"/>
        <dbReference type="EC" id="2.7.7.65"/>
    </reaction>
</comment>
<dbReference type="SMART" id="SM00267">
    <property type="entry name" value="GGDEF"/>
    <property type="match status" value="1"/>
</dbReference>
<dbReference type="PANTHER" id="PTHR45138">
    <property type="entry name" value="REGULATORY COMPONENTS OF SENSORY TRANSDUCTION SYSTEM"/>
    <property type="match status" value="1"/>
</dbReference>
<dbReference type="Gene3D" id="3.30.70.270">
    <property type="match status" value="1"/>
</dbReference>
<dbReference type="NCBIfam" id="TIGR00254">
    <property type="entry name" value="GGDEF"/>
    <property type="match status" value="1"/>
</dbReference>
<sequence length="629" mass="70388">MLINKPQLLLVRFAVLAITAIGLLLSLDFFREYEREHRMVEEQLMTQAHLLAEHTELAISSATLLLFDVETDVYRVGLKTLAEDQEYWWRLRERLQRTPQIASVFIADESGWVNFTTNASPILVPNNVINRDYFRAHQNGLYHYLGAPIRGLGSDRWLIPVSIRINGPNAEFLGVIVATLDIRYFHAFYTQLPKGLDIRVSAYRHDGVLLAQYPDHRLIPGLSQAIEPATTTKPLVRRIYRGVSPVDGTTRIVAFNPTSSYPVVVTVSNDYRAFLTTLYPAAIRALLIFTFFALGTTAAVYLLIRSIRTTDEAREAQLHSLSKQRESERIARAVIGHLPNGRVAVLNRELRYVFIAGQGAPNEPLPQTVLGRTIQELYPLTTRDKLEALARKAFEGVKSEEEFSYRQNHLRVMAAPLYDDAKQIDQILLLTQDISDLKHTQHQLEARNQKLQQLSLTDGLLNIANRRAFDMALKQEWARGMQNQAPVALLLVDVDYFKRYNDSYGHAEGDHCLQAISALLQQAVARPADVVARYGGEEFAVLLPNTDQSGAEAVAARIHQIIAEKAIPFAVGGVPGQRVTVSIGIGVDTPVNEASRDRLINTADKALYSAKANGRNRTAIGLVAKTNDE</sequence>
<dbReference type="PANTHER" id="PTHR45138:SF9">
    <property type="entry name" value="DIGUANYLATE CYCLASE DGCM-RELATED"/>
    <property type="match status" value="1"/>
</dbReference>
<dbReference type="InterPro" id="IPR043128">
    <property type="entry name" value="Rev_trsase/Diguanyl_cyclase"/>
</dbReference>
<gene>
    <name evidence="6" type="ORF">CAL65_20560</name>
</gene>
<keyword evidence="4" id="KW-0812">Transmembrane</keyword>
<dbReference type="PROSITE" id="PS50887">
    <property type="entry name" value="GGDEF"/>
    <property type="match status" value="1"/>
</dbReference>
<dbReference type="FunFam" id="3.30.70.270:FF:000001">
    <property type="entry name" value="Diguanylate cyclase domain protein"/>
    <property type="match status" value="1"/>
</dbReference>
<dbReference type="Pfam" id="PF00990">
    <property type="entry name" value="GGDEF"/>
    <property type="match status" value="1"/>
</dbReference>
<evidence type="ECO:0000313" key="7">
    <source>
        <dbReference type="Proteomes" id="UP000256763"/>
    </source>
</evidence>
<protein>
    <recommendedName>
        <fullName evidence="2">diguanylate cyclase</fullName>
        <ecNumber evidence="2">2.7.7.65</ecNumber>
    </recommendedName>
</protein>
<dbReference type="EC" id="2.7.7.65" evidence="2"/>
<dbReference type="Pfam" id="PF08448">
    <property type="entry name" value="PAS_4"/>
    <property type="match status" value="1"/>
</dbReference>
<dbReference type="InterPro" id="IPR000160">
    <property type="entry name" value="GGDEF_dom"/>
</dbReference>
<dbReference type="GO" id="GO:0052621">
    <property type="term" value="F:diguanylate cyclase activity"/>
    <property type="evidence" value="ECO:0007669"/>
    <property type="project" value="UniProtKB-EC"/>
</dbReference>
<keyword evidence="7" id="KW-1185">Reference proteome</keyword>
<dbReference type="InterPro" id="IPR029787">
    <property type="entry name" value="Nucleotide_cyclase"/>
</dbReference>
<dbReference type="GO" id="GO:0005886">
    <property type="term" value="C:plasma membrane"/>
    <property type="evidence" value="ECO:0007669"/>
    <property type="project" value="TreeGrafter"/>
</dbReference>
<dbReference type="SUPFAM" id="SSF55785">
    <property type="entry name" value="PYP-like sensor domain (PAS domain)"/>
    <property type="match status" value="1"/>
</dbReference>
<dbReference type="InterPro" id="IPR035965">
    <property type="entry name" value="PAS-like_dom_sf"/>
</dbReference>
<dbReference type="SUPFAM" id="SSF55073">
    <property type="entry name" value="Nucleotide cyclase"/>
    <property type="match status" value="1"/>
</dbReference>
<dbReference type="CDD" id="cd12914">
    <property type="entry name" value="PDC1_DGC_like"/>
    <property type="match status" value="1"/>
</dbReference>
<dbReference type="AlphaFoldDB" id="A0A3E0WJR3"/>
<keyword evidence="4" id="KW-1133">Transmembrane helix</keyword>
<reference evidence="7" key="1">
    <citation type="submission" date="2017-05" db="EMBL/GenBank/DDBJ databases">
        <authorList>
            <person name="Sharma S."/>
            <person name="Sidhu C."/>
            <person name="Pinnaka A.K."/>
        </authorList>
    </citation>
    <scope>NUCLEOTIDE SEQUENCE [LARGE SCALE GENOMIC DNA]</scope>
    <source>
        <strain evidence="7">AK93</strain>
    </source>
</reference>
<keyword evidence="4" id="KW-0472">Membrane</keyword>
<dbReference type="CDD" id="cd01949">
    <property type="entry name" value="GGDEF"/>
    <property type="match status" value="1"/>
</dbReference>
<evidence type="ECO:0000313" key="6">
    <source>
        <dbReference type="EMBL" id="RFA32125.1"/>
    </source>
</evidence>
<dbReference type="CDD" id="cd12915">
    <property type="entry name" value="PDC2_DGC_like"/>
    <property type="match status" value="1"/>
</dbReference>
<dbReference type="Gene3D" id="3.30.450.20">
    <property type="entry name" value="PAS domain"/>
    <property type="match status" value="3"/>
</dbReference>
<dbReference type="RefSeq" id="WP_116303933.1">
    <property type="nucleotide sequence ID" value="NZ_NFZV01000033.1"/>
</dbReference>